<comment type="caution">
    <text evidence="9">Lacks conserved residue(s) required for the propagation of feature annotation.</text>
</comment>
<evidence type="ECO:0000256" key="4">
    <source>
        <dbReference type="ARBA" id="ARBA00022679"/>
    </source>
</evidence>
<evidence type="ECO:0000313" key="13">
    <source>
        <dbReference type="Proteomes" id="UP000316292"/>
    </source>
</evidence>
<keyword evidence="5 9" id="KW-0822">Tryptophan biosynthesis</keyword>
<gene>
    <name evidence="9 12" type="primary">trpD</name>
    <name evidence="12" type="ORF">E6K71_02670</name>
</gene>
<dbReference type="PANTHER" id="PTHR43285:SF2">
    <property type="entry name" value="ANTHRANILATE PHOSPHORIBOSYLTRANSFERASE"/>
    <property type="match status" value="1"/>
</dbReference>
<dbReference type="SUPFAM" id="SSF52418">
    <property type="entry name" value="Nucleoside phosphorylase/phosphoribosyltransferase catalytic domain"/>
    <property type="match status" value="1"/>
</dbReference>
<feature type="binding site" evidence="9">
    <location>
        <position position="166"/>
    </location>
    <ligand>
        <name>anthranilate</name>
        <dbReference type="ChEBI" id="CHEBI:16567"/>
        <label>2</label>
    </ligand>
</feature>
<organism evidence="12 13">
    <name type="scientific">Eiseniibacteriota bacterium</name>
    <dbReference type="NCBI Taxonomy" id="2212470"/>
    <lineage>
        <taxon>Bacteria</taxon>
        <taxon>Candidatus Eiseniibacteriota</taxon>
    </lineage>
</organism>
<feature type="binding site" evidence="9">
    <location>
        <begin position="83"/>
        <end position="84"/>
    </location>
    <ligand>
        <name>5-phospho-alpha-D-ribose 1-diphosphate</name>
        <dbReference type="ChEBI" id="CHEBI:58017"/>
    </ligand>
</feature>
<dbReference type="EMBL" id="VBOR01000035">
    <property type="protein sequence ID" value="TMQ50404.1"/>
    <property type="molecule type" value="Genomic_DNA"/>
</dbReference>
<keyword evidence="6 9" id="KW-0057">Aromatic amino acid biosynthesis</keyword>
<comment type="similarity">
    <text evidence="9">Belongs to the anthranilate phosphoribosyltransferase family.</text>
</comment>
<keyword evidence="3 9" id="KW-0328">Glycosyltransferase</keyword>
<evidence type="ECO:0000259" key="10">
    <source>
        <dbReference type="Pfam" id="PF00591"/>
    </source>
</evidence>
<keyword evidence="2 9" id="KW-0028">Amino-acid biosynthesis</keyword>
<dbReference type="InterPro" id="IPR017459">
    <property type="entry name" value="Glycosyl_Trfase_fam3_N_dom"/>
</dbReference>
<evidence type="ECO:0000256" key="1">
    <source>
        <dbReference type="ARBA" id="ARBA00004907"/>
    </source>
</evidence>
<feature type="binding site" evidence="9">
    <location>
        <position position="111"/>
    </location>
    <ligand>
        <name>anthranilate</name>
        <dbReference type="ChEBI" id="CHEBI:16567"/>
        <label>1</label>
    </ligand>
</feature>
<feature type="binding site" evidence="9">
    <location>
        <position position="226"/>
    </location>
    <ligand>
        <name>Mg(2+)</name>
        <dbReference type="ChEBI" id="CHEBI:18420"/>
        <label>2</label>
    </ligand>
</feature>
<evidence type="ECO:0000256" key="6">
    <source>
        <dbReference type="ARBA" id="ARBA00023141"/>
    </source>
</evidence>
<comment type="pathway">
    <text evidence="1 9">Amino-acid biosynthesis; L-tryptophan biosynthesis; L-tryptophan from chorismate: step 2/5.</text>
</comment>
<evidence type="ECO:0000256" key="9">
    <source>
        <dbReference type="HAMAP-Rule" id="MF_00211"/>
    </source>
</evidence>
<dbReference type="GO" id="GO:0000287">
    <property type="term" value="F:magnesium ion binding"/>
    <property type="evidence" value="ECO:0007669"/>
    <property type="project" value="UniProtKB-UniRule"/>
</dbReference>
<dbReference type="NCBIfam" id="TIGR01245">
    <property type="entry name" value="trpD"/>
    <property type="match status" value="1"/>
</dbReference>
<dbReference type="GO" id="GO:0000162">
    <property type="term" value="P:L-tryptophan biosynthetic process"/>
    <property type="evidence" value="ECO:0007669"/>
    <property type="project" value="UniProtKB-UniRule"/>
</dbReference>
<comment type="cofactor">
    <cofactor evidence="9">
        <name>Mg(2+)</name>
        <dbReference type="ChEBI" id="CHEBI:18420"/>
    </cofactor>
    <text evidence="9">Binds 2 magnesium ions per monomer.</text>
</comment>
<feature type="domain" description="Glycosyl transferase family 3 N-terminal" evidence="11">
    <location>
        <begin position="4"/>
        <end position="64"/>
    </location>
</feature>
<dbReference type="InterPro" id="IPR035902">
    <property type="entry name" value="Nuc_phospho_transferase"/>
</dbReference>
<dbReference type="Pfam" id="PF02885">
    <property type="entry name" value="Glycos_trans_3N"/>
    <property type="match status" value="1"/>
</dbReference>
<keyword evidence="4 9" id="KW-0808">Transferase</keyword>
<evidence type="ECO:0000259" key="11">
    <source>
        <dbReference type="Pfam" id="PF02885"/>
    </source>
</evidence>
<evidence type="ECO:0000256" key="8">
    <source>
        <dbReference type="ARBA" id="ARBA00061188"/>
    </source>
</evidence>
<dbReference type="EC" id="2.4.2.18" evidence="9"/>
<dbReference type="Gene3D" id="3.40.1030.10">
    <property type="entry name" value="Nucleoside phosphorylase/phosphoribosyltransferase catalytic domain"/>
    <property type="match status" value="1"/>
</dbReference>
<accession>A0A538SGA5</accession>
<feature type="binding site" evidence="9">
    <location>
        <position position="120"/>
    </location>
    <ligand>
        <name>5-phospho-alpha-D-ribose 1-diphosphate</name>
        <dbReference type="ChEBI" id="CHEBI:58017"/>
    </ligand>
</feature>
<comment type="catalytic activity">
    <reaction evidence="7 9">
        <text>N-(5-phospho-beta-D-ribosyl)anthranilate + diphosphate = 5-phospho-alpha-D-ribose 1-diphosphate + anthranilate</text>
        <dbReference type="Rhea" id="RHEA:11768"/>
        <dbReference type="ChEBI" id="CHEBI:16567"/>
        <dbReference type="ChEBI" id="CHEBI:18277"/>
        <dbReference type="ChEBI" id="CHEBI:33019"/>
        <dbReference type="ChEBI" id="CHEBI:58017"/>
        <dbReference type="EC" id="2.4.2.18"/>
    </reaction>
</comment>
<feature type="binding site" evidence="9">
    <location>
        <begin position="108"/>
        <end position="116"/>
    </location>
    <ligand>
        <name>5-phospho-alpha-D-ribose 1-diphosphate</name>
        <dbReference type="ChEBI" id="CHEBI:58017"/>
    </ligand>
</feature>
<comment type="subunit">
    <text evidence="9">Homodimer.</text>
</comment>
<sequence>MIRELLPRLTRGERLTREETGAAVRAMMRGEAPDEEIKAFLLALAGRGETAAELLGGAEALRAEAVPFPSARQPLLDTCGTGGDGSYTYNISTAVAFVASAAGVAVAKHGNRSVSSRSGSADVLEALGASIELGPEGAARALEETGFTFLNARQFHPAMRHVARARSELGIRTLFNWLGPLSNPARASHQLLGVAEGSRVEMVAQVLSQLGITRALVVHGTEGVDELSLLEGNVAVETGPNGTQAPRSIEARPLGLPPAGIDSLRGGDPAQNAGILRAVLSGEPGARRDALVLNAAAALWISGRAASLAEGAALAKEQLDSRRALQVLERFVAVSRKLGAS</sequence>
<dbReference type="InterPro" id="IPR000312">
    <property type="entry name" value="Glycosyl_Trfase_fam3"/>
</dbReference>
<dbReference type="SUPFAM" id="SSF47648">
    <property type="entry name" value="Nucleoside phosphorylase/phosphoribosyltransferase N-terminal domain"/>
    <property type="match status" value="1"/>
</dbReference>
<protein>
    <recommendedName>
        <fullName evidence="9">Anthranilate phosphoribosyltransferase</fullName>
        <ecNumber evidence="9">2.4.2.18</ecNumber>
    </recommendedName>
</protein>
<reference evidence="12 13" key="1">
    <citation type="journal article" date="2019" name="Nat. Microbiol.">
        <title>Mediterranean grassland soil C-N compound turnover is dependent on rainfall and depth, and is mediated by genomically divergent microorganisms.</title>
        <authorList>
            <person name="Diamond S."/>
            <person name="Andeer P.F."/>
            <person name="Li Z."/>
            <person name="Crits-Christoph A."/>
            <person name="Burstein D."/>
            <person name="Anantharaman K."/>
            <person name="Lane K.R."/>
            <person name="Thomas B.C."/>
            <person name="Pan C."/>
            <person name="Northen T.R."/>
            <person name="Banfield J.F."/>
        </authorList>
    </citation>
    <scope>NUCLEOTIDE SEQUENCE [LARGE SCALE GENOMIC DNA]</scope>
    <source>
        <strain evidence="12">WS_1</strain>
    </source>
</reference>
<dbReference type="Pfam" id="PF00591">
    <property type="entry name" value="Glycos_transf_3"/>
    <property type="match status" value="1"/>
</dbReference>
<feature type="domain" description="Glycosyl transferase family 3" evidence="10">
    <location>
        <begin position="73"/>
        <end position="324"/>
    </location>
</feature>
<evidence type="ECO:0000256" key="7">
    <source>
        <dbReference type="ARBA" id="ARBA00052328"/>
    </source>
</evidence>
<dbReference type="InterPro" id="IPR005940">
    <property type="entry name" value="Anthranilate_Pribosyl_Tfrase"/>
</dbReference>
<feature type="binding site" evidence="9">
    <location>
        <position position="92"/>
    </location>
    <ligand>
        <name>Mg(2+)</name>
        <dbReference type="ChEBI" id="CHEBI:18420"/>
        <label>1</label>
    </ligand>
</feature>
<feature type="binding site" evidence="9">
    <location>
        <position position="225"/>
    </location>
    <ligand>
        <name>Mg(2+)</name>
        <dbReference type="ChEBI" id="CHEBI:18420"/>
        <label>2</label>
    </ligand>
</feature>
<dbReference type="FunFam" id="3.40.1030.10:FF:000002">
    <property type="entry name" value="Anthranilate phosphoribosyltransferase"/>
    <property type="match status" value="1"/>
</dbReference>
<dbReference type="InterPro" id="IPR036320">
    <property type="entry name" value="Glycosyl_Trfase_fam3_N_dom_sf"/>
</dbReference>
<evidence type="ECO:0000256" key="5">
    <source>
        <dbReference type="ARBA" id="ARBA00022822"/>
    </source>
</evidence>
<evidence type="ECO:0000256" key="2">
    <source>
        <dbReference type="ARBA" id="ARBA00022605"/>
    </source>
</evidence>
<dbReference type="GO" id="GO:0004048">
    <property type="term" value="F:anthranilate phosphoribosyltransferase activity"/>
    <property type="evidence" value="ECO:0007669"/>
    <property type="project" value="UniProtKB-UniRule"/>
</dbReference>
<evidence type="ECO:0000256" key="3">
    <source>
        <dbReference type="ARBA" id="ARBA00022676"/>
    </source>
</evidence>
<keyword evidence="9" id="KW-0460">Magnesium</keyword>
<keyword evidence="9" id="KW-0479">Metal-binding</keyword>
<comment type="function">
    <text evidence="9">Catalyzes the transfer of the phosphoribosyl group of 5-phosphorylribose-1-pyrophosphate (PRPP) to anthranilate to yield N-(5'-phosphoribosyl)-anthranilate (PRA).</text>
</comment>
<proteinExistence type="inferred from homology"/>
<feature type="binding site" evidence="9">
    <location>
        <position position="88"/>
    </location>
    <ligand>
        <name>5-phospho-alpha-D-ribose 1-diphosphate</name>
        <dbReference type="ChEBI" id="CHEBI:58017"/>
    </ligand>
</feature>
<comment type="similarity">
    <text evidence="8">In the C-terminal section; belongs to the anthranilate phosphoribosyltransferase family.</text>
</comment>
<feature type="binding site" evidence="9">
    <location>
        <position position="80"/>
    </location>
    <ligand>
        <name>5-phospho-alpha-D-ribose 1-diphosphate</name>
        <dbReference type="ChEBI" id="CHEBI:58017"/>
    </ligand>
</feature>
<comment type="caution">
    <text evidence="12">The sequence shown here is derived from an EMBL/GenBank/DDBJ whole genome shotgun (WGS) entry which is preliminary data.</text>
</comment>
<dbReference type="GO" id="GO:0005829">
    <property type="term" value="C:cytosol"/>
    <property type="evidence" value="ECO:0007669"/>
    <property type="project" value="TreeGrafter"/>
</dbReference>
<dbReference type="Proteomes" id="UP000316292">
    <property type="component" value="Unassembled WGS sequence"/>
</dbReference>
<feature type="binding site" evidence="9">
    <location>
        <position position="80"/>
    </location>
    <ligand>
        <name>anthranilate</name>
        <dbReference type="ChEBI" id="CHEBI:16567"/>
        <label>1</label>
    </ligand>
</feature>
<dbReference type="HAMAP" id="MF_00211">
    <property type="entry name" value="TrpD"/>
    <property type="match status" value="1"/>
</dbReference>
<dbReference type="UniPathway" id="UPA00035">
    <property type="reaction ID" value="UER00041"/>
</dbReference>
<dbReference type="AlphaFoldDB" id="A0A538SGA5"/>
<evidence type="ECO:0000313" key="12">
    <source>
        <dbReference type="EMBL" id="TMQ50404.1"/>
    </source>
</evidence>
<name>A0A538SGA5_UNCEI</name>
<dbReference type="PANTHER" id="PTHR43285">
    <property type="entry name" value="ANTHRANILATE PHOSPHORIBOSYLTRANSFERASE"/>
    <property type="match status" value="1"/>
</dbReference>
<feature type="binding site" evidence="9">
    <location>
        <position position="226"/>
    </location>
    <ligand>
        <name>Mg(2+)</name>
        <dbReference type="ChEBI" id="CHEBI:18420"/>
        <label>1</label>
    </ligand>
</feature>
<dbReference type="Gene3D" id="1.20.970.10">
    <property type="entry name" value="Transferase, Pyrimidine Nucleoside Phosphorylase, Chain C"/>
    <property type="match status" value="1"/>
</dbReference>
<feature type="binding site" evidence="9">
    <location>
        <begin position="90"/>
        <end position="93"/>
    </location>
    <ligand>
        <name>5-phospho-alpha-D-ribose 1-diphosphate</name>
        <dbReference type="ChEBI" id="CHEBI:58017"/>
    </ligand>
</feature>